<dbReference type="PANTHER" id="PTHR23113">
    <property type="entry name" value="GUANINE NUCLEOTIDE EXCHANGE FACTOR"/>
    <property type="match status" value="1"/>
</dbReference>
<feature type="compositionally biased region" description="Low complexity" evidence="5">
    <location>
        <begin position="1770"/>
        <end position="1782"/>
    </location>
</feature>
<evidence type="ECO:0000313" key="9">
    <source>
        <dbReference type="EMBL" id="KAG9069962.1"/>
    </source>
</evidence>
<organism evidence="9 10">
    <name type="scientific">Linnemannia hyalina</name>
    <dbReference type="NCBI Taxonomy" id="64524"/>
    <lineage>
        <taxon>Eukaryota</taxon>
        <taxon>Fungi</taxon>
        <taxon>Fungi incertae sedis</taxon>
        <taxon>Mucoromycota</taxon>
        <taxon>Mortierellomycotina</taxon>
        <taxon>Mortierellomycetes</taxon>
        <taxon>Mortierellales</taxon>
        <taxon>Mortierellaceae</taxon>
        <taxon>Linnemannia</taxon>
    </lineage>
</organism>
<dbReference type="Proteomes" id="UP000707451">
    <property type="component" value="Unassembled WGS sequence"/>
</dbReference>
<dbReference type="Pfam" id="PF00618">
    <property type="entry name" value="RasGEF_N"/>
    <property type="match status" value="1"/>
</dbReference>
<feature type="compositionally biased region" description="Low complexity" evidence="5">
    <location>
        <begin position="1875"/>
        <end position="1908"/>
    </location>
</feature>
<dbReference type="SMART" id="SM00229">
    <property type="entry name" value="RasGEFN"/>
    <property type="match status" value="1"/>
</dbReference>
<dbReference type="InterPro" id="IPR023578">
    <property type="entry name" value="Ras_GEF_dom_sf"/>
</dbReference>
<dbReference type="PROSITE" id="PS50002">
    <property type="entry name" value="SH3"/>
    <property type="match status" value="1"/>
</dbReference>
<keyword evidence="2 3" id="KW-0344">Guanine-nucleotide releasing factor</keyword>
<feature type="compositionally biased region" description="Polar residues" evidence="5">
    <location>
        <begin position="347"/>
        <end position="356"/>
    </location>
</feature>
<keyword evidence="1 4" id="KW-0728">SH3 domain</keyword>
<name>A0A9P7XZI3_9FUNG</name>
<feature type="compositionally biased region" description="Basic and acidic residues" evidence="5">
    <location>
        <begin position="1158"/>
        <end position="1182"/>
    </location>
</feature>
<dbReference type="InterPro" id="IPR036028">
    <property type="entry name" value="SH3-like_dom_sf"/>
</dbReference>
<feature type="compositionally biased region" description="Polar residues" evidence="5">
    <location>
        <begin position="726"/>
        <end position="751"/>
    </location>
</feature>
<proteinExistence type="predicted"/>
<evidence type="ECO:0000256" key="2">
    <source>
        <dbReference type="ARBA" id="ARBA00022658"/>
    </source>
</evidence>
<feature type="region of interest" description="Disordered" evidence="5">
    <location>
        <begin position="957"/>
        <end position="1329"/>
    </location>
</feature>
<feature type="compositionally biased region" description="Basic and acidic residues" evidence="5">
    <location>
        <begin position="769"/>
        <end position="779"/>
    </location>
</feature>
<evidence type="ECO:0000256" key="1">
    <source>
        <dbReference type="ARBA" id="ARBA00022443"/>
    </source>
</evidence>
<feature type="compositionally biased region" description="Polar residues" evidence="5">
    <location>
        <begin position="1006"/>
        <end position="1025"/>
    </location>
</feature>
<keyword evidence="10" id="KW-1185">Reference proteome</keyword>
<dbReference type="PROSITE" id="PS50212">
    <property type="entry name" value="RASGEF_NTER"/>
    <property type="match status" value="1"/>
</dbReference>
<dbReference type="SUPFAM" id="SSF50044">
    <property type="entry name" value="SH3-domain"/>
    <property type="match status" value="1"/>
</dbReference>
<feature type="region of interest" description="Disordered" evidence="5">
    <location>
        <begin position="347"/>
        <end position="366"/>
    </location>
</feature>
<dbReference type="InterPro" id="IPR008937">
    <property type="entry name" value="Ras-like_GEF"/>
</dbReference>
<feature type="region of interest" description="Disordered" evidence="5">
    <location>
        <begin position="27"/>
        <end position="50"/>
    </location>
</feature>
<feature type="compositionally biased region" description="Polar residues" evidence="5">
    <location>
        <begin position="1305"/>
        <end position="1329"/>
    </location>
</feature>
<dbReference type="GO" id="GO:0007265">
    <property type="term" value="P:Ras protein signal transduction"/>
    <property type="evidence" value="ECO:0007669"/>
    <property type="project" value="TreeGrafter"/>
</dbReference>
<feature type="domain" description="Ras-GEF" evidence="7">
    <location>
        <begin position="1602"/>
        <end position="1854"/>
    </location>
</feature>
<evidence type="ECO:0000259" key="7">
    <source>
        <dbReference type="PROSITE" id="PS50009"/>
    </source>
</evidence>
<feature type="region of interest" description="Disordered" evidence="5">
    <location>
        <begin position="205"/>
        <end position="225"/>
    </location>
</feature>
<reference evidence="9" key="1">
    <citation type="submission" date="2021-06" db="EMBL/GenBank/DDBJ databases">
        <title>Genome Sequence of Mortierella hyaline Strain SCG-10, a Cold-Adapted, Nitrate-Reducing Fungus Isolated from Soil in Minnesota, USA.</title>
        <authorList>
            <person name="Aldossari N."/>
        </authorList>
    </citation>
    <scope>NUCLEOTIDE SEQUENCE</scope>
    <source>
        <strain evidence="9">SCG-10</strain>
    </source>
</reference>
<feature type="compositionally biased region" description="Polar residues" evidence="5">
    <location>
        <begin position="1114"/>
        <end position="1150"/>
    </location>
</feature>
<evidence type="ECO:0000256" key="3">
    <source>
        <dbReference type="PROSITE-ProRule" id="PRU00168"/>
    </source>
</evidence>
<dbReference type="EMBL" id="JAHRHY010000004">
    <property type="protein sequence ID" value="KAG9069962.1"/>
    <property type="molecule type" value="Genomic_DNA"/>
</dbReference>
<dbReference type="GO" id="GO:0005886">
    <property type="term" value="C:plasma membrane"/>
    <property type="evidence" value="ECO:0007669"/>
    <property type="project" value="TreeGrafter"/>
</dbReference>
<evidence type="ECO:0000256" key="5">
    <source>
        <dbReference type="SAM" id="MobiDB-lite"/>
    </source>
</evidence>
<dbReference type="Gene3D" id="2.30.30.40">
    <property type="entry name" value="SH3 Domains"/>
    <property type="match status" value="1"/>
</dbReference>
<gene>
    <name evidence="9" type="ORF">KI688_009290</name>
</gene>
<dbReference type="Gene3D" id="1.20.870.10">
    <property type="entry name" value="Son of sevenless (SoS) protein Chain: S domain 1"/>
    <property type="match status" value="1"/>
</dbReference>
<feature type="domain" description="N-terminal Ras-GEF" evidence="8">
    <location>
        <begin position="1370"/>
        <end position="1501"/>
    </location>
</feature>
<protein>
    <recommendedName>
        <fullName evidence="11">Ras GEF</fullName>
    </recommendedName>
</protein>
<dbReference type="GO" id="GO:0005085">
    <property type="term" value="F:guanyl-nucleotide exchange factor activity"/>
    <property type="evidence" value="ECO:0007669"/>
    <property type="project" value="UniProtKB-KW"/>
</dbReference>
<dbReference type="SMART" id="SM00326">
    <property type="entry name" value="SH3"/>
    <property type="match status" value="1"/>
</dbReference>
<feature type="compositionally biased region" description="Polar residues" evidence="5">
    <location>
        <begin position="1287"/>
        <end position="1298"/>
    </location>
</feature>
<feature type="compositionally biased region" description="Polar residues" evidence="5">
    <location>
        <begin position="802"/>
        <end position="812"/>
    </location>
</feature>
<dbReference type="Pfam" id="PF00018">
    <property type="entry name" value="SH3_1"/>
    <property type="match status" value="1"/>
</dbReference>
<dbReference type="SMART" id="SM00147">
    <property type="entry name" value="RasGEF"/>
    <property type="match status" value="1"/>
</dbReference>
<dbReference type="InterPro" id="IPR001895">
    <property type="entry name" value="RASGEF_cat_dom"/>
</dbReference>
<feature type="region of interest" description="Disordered" evidence="5">
    <location>
        <begin position="725"/>
        <end position="814"/>
    </location>
</feature>
<feature type="domain" description="SH3" evidence="6">
    <location>
        <begin position="239"/>
        <end position="298"/>
    </location>
</feature>
<dbReference type="OrthoDB" id="28357at2759"/>
<dbReference type="Pfam" id="PF00617">
    <property type="entry name" value="RasGEF"/>
    <property type="match status" value="1"/>
</dbReference>
<dbReference type="PANTHER" id="PTHR23113:SF368">
    <property type="entry name" value="CELL DIVISION CONTROL PROTEIN 25"/>
    <property type="match status" value="1"/>
</dbReference>
<evidence type="ECO:0000259" key="8">
    <source>
        <dbReference type="PROSITE" id="PS50212"/>
    </source>
</evidence>
<dbReference type="Gene3D" id="1.10.840.10">
    <property type="entry name" value="Ras guanine-nucleotide exchange factors catalytic domain"/>
    <property type="match status" value="1"/>
</dbReference>
<dbReference type="SUPFAM" id="SSF48366">
    <property type="entry name" value="Ras GEF"/>
    <property type="match status" value="1"/>
</dbReference>
<feature type="region of interest" description="Disordered" evidence="5">
    <location>
        <begin position="557"/>
        <end position="583"/>
    </location>
</feature>
<accession>A0A9P7XZI3</accession>
<feature type="region of interest" description="Disordered" evidence="5">
    <location>
        <begin position="74"/>
        <end position="96"/>
    </location>
</feature>
<evidence type="ECO:0000256" key="4">
    <source>
        <dbReference type="PROSITE-ProRule" id="PRU00192"/>
    </source>
</evidence>
<comment type="caution">
    <text evidence="9">The sequence shown here is derived from an EMBL/GenBank/DDBJ whole genome shotgun (WGS) entry which is preliminary data.</text>
</comment>
<feature type="region of interest" description="Disordered" evidence="5">
    <location>
        <begin position="1763"/>
        <end position="1793"/>
    </location>
</feature>
<evidence type="ECO:0000313" key="10">
    <source>
        <dbReference type="Proteomes" id="UP000707451"/>
    </source>
</evidence>
<dbReference type="InterPro" id="IPR036964">
    <property type="entry name" value="RASGEF_cat_dom_sf"/>
</dbReference>
<sequence length="1927" mass="212514">MFSPDTTSSYGTLGILPINVNSNIHHPHHDYNHHDRGIINPHIPSYHRANRHTYSSPLNLQKHSQGRYTTSNYLATSSSSISSPNPHSNQSSLQLHPTTTQVQHIPHSISTAAPVSSHALSLSTAEFDGASWNSARRHSELLQQQQLLYHDLSEFLARTATTTSKATDNNDATCTTTEETSYTVATGSQQSTKTSLSTINGTAAQLGGNGYNNNNDNHSKTDNNNIKDYTDMSSDLAADGDFIVRASHEYHTDSDGHLSFTQFQYIKVRHCDASGWWFGESENNRGWFPSNRVERVADAYESEITSEDYDQIRTGLDGVEIQFLGEPVIESLVDSIQLDWGAVDNSGAASSATSHSPAGGRTRAGQLAFPPTQLSVPQPAYGSEGSSTDMESEMFYHHAISSTTSVNTADITYAYSDFVSEVTLYVMELRDATSKAELDRYQPIVAKVFSCVKALLIFTNTIARESPVLATYPELARSRRVILRALGKLYSKCRVANGSQTLTTTRQRQFATEKLGIFSGQVLEGITDFATCAREIGLRIRAEATSTHEGELEMVLNAKGEVDTSPPNSNSHGRPRRRVSRANSAKGFKSFNAVRQWKTEHLQKHNAAKKAVEFLLSEYMECLNGSFGSKGLSGIIRTTLQSAQAVEAFYISADDTKVRTYVKEDEQYIIHKTQLSSTLIELFEFIHIMENVLTVKGPSSEIILNRLMNLASVLLKCLIDLEIPSKGQNSNQESPQSSTKRISFSQDQQDTFPLPGFSPTPSEESQIEAEERHIREHLAAKAAAASSKGTTSRNTAPARPKQATTSTTSQGFPLNRKFASLTSLSDQYKRQVEGEHHCAELDAYGEAHDLERNHVDFYRPSHDSAVIITSGKNTPHHSIMNGQKGAKPSVSVVEEDDHRFEAADPHNNGNAQEQLNGVVKDAERAITALYLPVTEAIHQLEQEDAPAAVNIKQRGSLPVQGDPAVAHNPRSPSRPVSRLQNSFESRPINPATRTVRPGRSALVHPTATSRIARTQPGAPNTRNGQSLVDLESEELSLERSEMTGLGLSMPASARTKKSSSATSSAIPSQGAGSGANIRPSGIARVRNPIPASPRLESSKRMPRRDPSPHPHSPNMTSESRASNRSGGQTHTNLVPGMPSSSRRGSVQSIRSEVALPRKSSESQAMREQREHEPRQDYQDRRQQQHQHQQQYHQQQQQQQSQATGRRGSKVSVNGSSLRSEAQASKSDDSLLSGLLTPTTPHIQTFVEGQGARRSGKTQRRESVISNLSVATESSVQCRSGGRPLSPNLRSRNNNQDANSVRGRVSTESTMSVQQQSRGGPSPTTLRARQNRTGLTRARLSGEFKHGATPATATPWFLEDDYEPEEVHYNDNGTLVAATLEAFVEMLTTHKNAPDTALVMTFFTTFRLFTTPLELTELLIKRFMQPPPSGLNENELTMWAQQKQDRVQKRVHIAFKTWLEGYWVTEKDREAFRPITEFVTHEMKKTLPGPAGRLLDMLTQWGNKRRSLCLGGRSQTINRARSHDRLNQFAKDQQHQVEIASSSSSKPFATVKDKSAGRKGLGGLGGRDSTNSRGPPAPAVTKALLNALSNEATMTKVPVTDVKAVELARQITILVSKLYADIPYLELLNKDKPTCSRMIQVSNKITEWLIETVVDEQDVKRRATIVKHWIEVGEECLKMNNFDTLMAITNGIESTPVSRLYNTWEGINKGYLERFLQLKKAISSDANYSAYRNKLKTVQTPCIPFLGLFFKAITYIEDGNSPYKELTPPQSSSSASSDVSSSSQAPPTTPVPVSTRKLLRYGRFHQLAKAVQEFRSFQGSYELLEVPRLRDYINKCMENQDPERSYTKSLAIEPRRPAPGHIPGAPGRNGGGQATGGQSQSQQQRASGGHRSGLFQSGVSSSEMNSGSGPVKLNKLSFFRKSIRTERS</sequence>
<evidence type="ECO:0000259" key="6">
    <source>
        <dbReference type="PROSITE" id="PS50002"/>
    </source>
</evidence>
<feature type="compositionally biased region" description="Polar residues" evidence="5">
    <location>
        <begin position="1263"/>
        <end position="1277"/>
    </location>
</feature>
<feature type="compositionally biased region" description="Low complexity" evidence="5">
    <location>
        <begin position="1185"/>
        <end position="1199"/>
    </location>
</feature>
<dbReference type="InterPro" id="IPR000651">
    <property type="entry name" value="Ras-like_Gua-exchang_fac_N"/>
</dbReference>
<evidence type="ECO:0008006" key="11">
    <source>
        <dbReference type="Google" id="ProtNLM"/>
    </source>
</evidence>
<feature type="region of interest" description="Disordered" evidence="5">
    <location>
        <begin position="1538"/>
        <end position="1577"/>
    </location>
</feature>
<feature type="compositionally biased region" description="Basic and acidic residues" evidence="5">
    <location>
        <begin position="1096"/>
        <end position="1108"/>
    </location>
</feature>
<feature type="compositionally biased region" description="Low complexity" evidence="5">
    <location>
        <begin position="77"/>
        <end position="92"/>
    </location>
</feature>
<dbReference type="InterPro" id="IPR001452">
    <property type="entry name" value="SH3_domain"/>
</dbReference>
<feature type="compositionally biased region" description="Polar residues" evidence="5">
    <location>
        <begin position="1210"/>
        <end position="1223"/>
    </location>
</feature>
<feature type="region of interest" description="Disordered" evidence="5">
    <location>
        <begin position="1850"/>
        <end position="1927"/>
    </location>
</feature>
<dbReference type="PROSITE" id="PS50009">
    <property type="entry name" value="RASGEF_CAT"/>
    <property type="match status" value="1"/>
</dbReference>